<feature type="domain" description="Major facilitator superfamily (MFS) profile" evidence="7">
    <location>
        <begin position="21"/>
        <end position="427"/>
    </location>
</feature>
<evidence type="ECO:0000313" key="9">
    <source>
        <dbReference type="Proteomes" id="UP000078272"/>
    </source>
</evidence>
<feature type="transmembrane region" description="Helical" evidence="6">
    <location>
        <begin position="83"/>
        <end position="105"/>
    </location>
</feature>
<feature type="transmembrane region" description="Helical" evidence="6">
    <location>
        <begin position="247"/>
        <end position="269"/>
    </location>
</feature>
<dbReference type="Proteomes" id="UP000078272">
    <property type="component" value="Unassembled WGS sequence"/>
</dbReference>
<evidence type="ECO:0000256" key="5">
    <source>
        <dbReference type="ARBA" id="ARBA00023136"/>
    </source>
</evidence>
<organism evidence="8 9">
    <name type="scientific">Aureimonas ureilytica</name>
    <dbReference type="NCBI Taxonomy" id="401562"/>
    <lineage>
        <taxon>Bacteria</taxon>
        <taxon>Pseudomonadati</taxon>
        <taxon>Pseudomonadota</taxon>
        <taxon>Alphaproteobacteria</taxon>
        <taxon>Hyphomicrobiales</taxon>
        <taxon>Aurantimonadaceae</taxon>
        <taxon>Aureimonas</taxon>
    </lineage>
</organism>
<feature type="transmembrane region" description="Helical" evidence="6">
    <location>
        <begin position="281"/>
        <end position="300"/>
    </location>
</feature>
<dbReference type="PANTHER" id="PTHR43791">
    <property type="entry name" value="PERMEASE-RELATED"/>
    <property type="match status" value="1"/>
</dbReference>
<dbReference type="PATRIC" id="fig|401562.3.peg.4481"/>
<dbReference type="PANTHER" id="PTHR43791:SF36">
    <property type="entry name" value="TRANSPORTER, PUTATIVE (AFU_ORTHOLOGUE AFUA_6G08340)-RELATED"/>
    <property type="match status" value="1"/>
</dbReference>
<evidence type="ECO:0000256" key="6">
    <source>
        <dbReference type="SAM" id="Phobius"/>
    </source>
</evidence>
<dbReference type="EMBL" id="LDPZ01000062">
    <property type="protein sequence ID" value="KTQ85284.1"/>
    <property type="molecule type" value="Genomic_DNA"/>
</dbReference>
<protein>
    <submittedName>
        <fullName evidence="8">Membrane protein</fullName>
    </submittedName>
</protein>
<evidence type="ECO:0000256" key="4">
    <source>
        <dbReference type="ARBA" id="ARBA00022989"/>
    </source>
</evidence>
<dbReference type="AlphaFoldDB" id="A0A175R3L0"/>
<accession>A0A175R3L0</accession>
<keyword evidence="3 6" id="KW-0812">Transmembrane</keyword>
<dbReference type="SUPFAM" id="SSF103473">
    <property type="entry name" value="MFS general substrate transporter"/>
    <property type="match status" value="1"/>
</dbReference>
<dbReference type="InterPro" id="IPR036259">
    <property type="entry name" value="MFS_trans_sf"/>
</dbReference>
<dbReference type="FunFam" id="1.20.1250.20:FF:000018">
    <property type="entry name" value="MFS transporter permease"/>
    <property type="match status" value="1"/>
</dbReference>
<evidence type="ECO:0000256" key="3">
    <source>
        <dbReference type="ARBA" id="ARBA00022692"/>
    </source>
</evidence>
<gene>
    <name evidence="8" type="ORF">NS226_20280</name>
</gene>
<feature type="transmembrane region" description="Helical" evidence="6">
    <location>
        <begin position="339"/>
        <end position="360"/>
    </location>
</feature>
<feature type="transmembrane region" description="Helical" evidence="6">
    <location>
        <begin position="180"/>
        <end position="201"/>
    </location>
</feature>
<comment type="caution">
    <text evidence="8">The sequence shown here is derived from an EMBL/GenBank/DDBJ whole genome shotgun (WGS) entry which is preliminary data.</text>
</comment>
<evidence type="ECO:0000256" key="1">
    <source>
        <dbReference type="ARBA" id="ARBA00004141"/>
    </source>
</evidence>
<sequence>MSKIQDGSLEASTMKAVLWRLIPFVMLLYFIAYLDRVNIGFAALTMNADLGFSATVYGLGAGIFFIGYALFEVPSNIFLHKLGARVWIARIMITWGLLSGAMALVSGPISFYVIRFFLGAAEAGFFPGIILYLTYWFPAKTRGKAVGLFMVSIPLSAMIGAPISSALLGLDWHGLKGWQWMFMLEAIPAVLLGIVTLFTLTDRPEQAKWLRADQREWLAAKMESERGAIASTHGEKSLKTALFDRKVLGFAFIYFCVVLGSYTLGFWLPQMIKTFGDMSNLQIGLATAGVNMFGVVAMIYWTRRSDAREERLGHFAAAVILAAIGFGLCAATLSTPAVAIVGLTLAGMGVFSALPTFWALPTTFLTGVAAAAGIALINSIGNLAGYLGPFVMGYLKDMTGSYAAGLVIVSALLACAALSLLLVARMRAPALSTHRSA</sequence>
<evidence type="ECO:0000313" key="8">
    <source>
        <dbReference type="EMBL" id="KTQ85284.1"/>
    </source>
</evidence>
<comment type="subcellular location">
    <subcellularLocation>
        <location evidence="1">Membrane</location>
        <topology evidence="1">Multi-pass membrane protein</topology>
    </subcellularLocation>
</comment>
<evidence type="ECO:0000259" key="7">
    <source>
        <dbReference type="PROSITE" id="PS50850"/>
    </source>
</evidence>
<evidence type="ECO:0000256" key="2">
    <source>
        <dbReference type="ARBA" id="ARBA00022448"/>
    </source>
</evidence>
<keyword evidence="5 6" id="KW-0472">Membrane</keyword>
<proteinExistence type="predicted"/>
<dbReference type="RefSeq" id="WP_058636508.1">
    <property type="nucleotide sequence ID" value="NZ_LDPZ01000062.1"/>
</dbReference>
<dbReference type="InterPro" id="IPR011701">
    <property type="entry name" value="MFS"/>
</dbReference>
<dbReference type="GO" id="GO:0022857">
    <property type="term" value="F:transmembrane transporter activity"/>
    <property type="evidence" value="ECO:0007669"/>
    <property type="project" value="InterPro"/>
</dbReference>
<feature type="transmembrane region" description="Helical" evidence="6">
    <location>
        <begin position="145"/>
        <end position="168"/>
    </location>
</feature>
<dbReference type="Pfam" id="PF07690">
    <property type="entry name" value="MFS_1"/>
    <property type="match status" value="1"/>
</dbReference>
<feature type="transmembrane region" description="Helical" evidence="6">
    <location>
        <begin position="400"/>
        <end position="424"/>
    </location>
</feature>
<dbReference type="CDD" id="cd17319">
    <property type="entry name" value="MFS_ExuT_GudP_like"/>
    <property type="match status" value="1"/>
</dbReference>
<keyword evidence="4 6" id="KW-1133">Transmembrane helix</keyword>
<reference evidence="8 9" key="1">
    <citation type="journal article" date="2016" name="Front. Microbiol.">
        <title>Genomic Resource of Rice Seed Associated Bacteria.</title>
        <authorList>
            <person name="Midha S."/>
            <person name="Bansal K."/>
            <person name="Sharma S."/>
            <person name="Kumar N."/>
            <person name="Patil P.P."/>
            <person name="Chaudhry V."/>
            <person name="Patil P.B."/>
        </authorList>
    </citation>
    <scope>NUCLEOTIDE SEQUENCE [LARGE SCALE GENOMIC DNA]</scope>
    <source>
        <strain evidence="8 9">NS226</strain>
    </source>
</reference>
<feature type="transmembrane region" description="Helical" evidence="6">
    <location>
        <begin position="21"/>
        <end position="44"/>
    </location>
</feature>
<name>A0A175R3L0_9HYPH</name>
<feature type="transmembrane region" description="Helical" evidence="6">
    <location>
        <begin position="50"/>
        <end position="71"/>
    </location>
</feature>
<keyword evidence="2" id="KW-0813">Transport</keyword>
<dbReference type="InterPro" id="IPR020846">
    <property type="entry name" value="MFS_dom"/>
</dbReference>
<feature type="transmembrane region" description="Helical" evidence="6">
    <location>
        <begin position="312"/>
        <end position="333"/>
    </location>
</feature>
<dbReference type="OrthoDB" id="9773957at2"/>
<feature type="transmembrane region" description="Helical" evidence="6">
    <location>
        <begin position="111"/>
        <end position="133"/>
    </location>
</feature>
<dbReference type="STRING" id="401562.NS365_07575"/>
<dbReference type="GO" id="GO:0016020">
    <property type="term" value="C:membrane"/>
    <property type="evidence" value="ECO:0007669"/>
    <property type="project" value="UniProtKB-SubCell"/>
</dbReference>
<dbReference type="Gene3D" id="1.20.1250.20">
    <property type="entry name" value="MFS general substrate transporter like domains"/>
    <property type="match status" value="2"/>
</dbReference>
<dbReference type="PROSITE" id="PS50850">
    <property type="entry name" value="MFS"/>
    <property type="match status" value="1"/>
</dbReference>
<feature type="transmembrane region" description="Helical" evidence="6">
    <location>
        <begin position="367"/>
        <end position="388"/>
    </location>
</feature>